<dbReference type="AlphaFoldDB" id="A0A4P9ZI44"/>
<protein>
    <recommendedName>
        <fullName evidence="3">Snf7-domain-containing protein</fullName>
    </recommendedName>
</protein>
<evidence type="ECO:0000313" key="2">
    <source>
        <dbReference type="Proteomes" id="UP000268321"/>
    </source>
</evidence>
<name>A0A4P9ZI44_9ASCO</name>
<gene>
    <name evidence="1" type="ORF">METBISCDRAFT_21117</name>
</gene>
<accession>A0A4P9ZI44</accession>
<dbReference type="InterPro" id="IPR005024">
    <property type="entry name" value="Snf7_fam"/>
</dbReference>
<dbReference type="EMBL" id="ML004429">
    <property type="protein sequence ID" value="RKP32854.1"/>
    <property type="molecule type" value="Genomic_DNA"/>
</dbReference>
<sequence>MESFKKAIYGQDPKEQMRKINQLLRKNKREIERSMNQLQPLKRKTESLVKKAAKSGDLKTAKLYARELINITRQHQKLHMSKTRLESITMALNEQWQMRKLTNSLQTSTVIMKEVNLAIKLGVITGSMQELGKELMKAGIINEMVDNMVVLDVDEELEDESQEEVNKIIENLTEDKFAKIETEVPLAQIVEPEPPAPVSEVEDESLLLEMQQRLDALQGS</sequence>
<keyword evidence="2" id="KW-1185">Reference proteome</keyword>
<dbReference type="OrthoDB" id="2329734at2759"/>
<evidence type="ECO:0008006" key="3">
    <source>
        <dbReference type="Google" id="ProtNLM"/>
    </source>
</evidence>
<reference evidence="2" key="1">
    <citation type="journal article" date="2018" name="Nat. Microbiol.">
        <title>Leveraging single-cell genomics to expand the fungal tree of life.</title>
        <authorList>
            <person name="Ahrendt S.R."/>
            <person name="Quandt C.A."/>
            <person name="Ciobanu D."/>
            <person name="Clum A."/>
            <person name="Salamov A."/>
            <person name="Andreopoulos B."/>
            <person name="Cheng J.F."/>
            <person name="Woyke T."/>
            <person name="Pelin A."/>
            <person name="Henrissat B."/>
            <person name="Reynolds N.K."/>
            <person name="Benny G.L."/>
            <person name="Smith M.E."/>
            <person name="James T.Y."/>
            <person name="Grigoriev I.V."/>
        </authorList>
    </citation>
    <scope>NUCLEOTIDE SEQUENCE [LARGE SCALE GENOMIC DNA]</scope>
    <source>
        <strain evidence="2">Baker2002</strain>
    </source>
</reference>
<evidence type="ECO:0000313" key="1">
    <source>
        <dbReference type="EMBL" id="RKP32854.1"/>
    </source>
</evidence>
<organism evidence="1 2">
    <name type="scientific">Metschnikowia bicuspidata</name>
    <dbReference type="NCBI Taxonomy" id="27322"/>
    <lineage>
        <taxon>Eukaryota</taxon>
        <taxon>Fungi</taxon>
        <taxon>Dikarya</taxon>
        <taxon>Ascomycota</taxon>
        <taxon>Saccharomycotina</taxon>
        <taxon>Pichiomycetes</taxon>
        <taxon>Metschnikowiaceae</taxon>
        <taxon>Metschnikowia</taxon>
    </lineage>
</organism>
<dbReference type="GO" id="GO:0007034">
    <property type="term" value="P:vacuolar transport"/>
    <property type="evidence" value="ECO:0007669"/>
    <property type="project" value="InterPro"/>
</dbReference>
<dbReference type="PANTHER" id="PTHR10476">
    <property type="entry name" value="CHARGED MULTIVESICULAR BODY PROTEIN"/>
    <property type="match status" value="1"/>
</dbReference>
<dbReference type="Proteomes" id="UP000268321">
    <property type="component" value="Unassembled WGS sequence"/>
</dbReference>
<proteinExistence type="predicted"/>
<dbReference type="Pfam" id="PF03357">
    <property type="entry name" value="Snf7"/>
    <property type="match status" value="1"/>
</dbReference>
<dbReference type="Gene3D" id="6.10.140.1230">
    <property type="match status" value="1"/>
</dbReference>